<dbReference type="InterPro" id="IPR011990">
    <property type="entry name" value="TPR-like_helical_dom_sf"/>
</dbReference>
<comment type="subunit">
    <text evidence="4">Binds to mitochondrial small subunit 15S rRNA.</text>
</comment>
<dbReference type="STRING" id="1036611.A0A1L9PQ72"/>
<dbReference type="EMBL" id="KV878130">
    <property type="protein sequence ID" value="OJJ03677.1"/>
    <property type="molecule type" value="Genomic_DNA"/>
</dbReference>
<evidence type="ECO:0000256" key="3">
    <source>
        <dbReference type="ARBA" id="ARBA00044493"/>
    </source>
</evidence>
<proteinExistence type="inferred from homology"/>
<sequence length="815" mass="92228">MPQFNKSQSPPDLRYLPSQGSITGPFFDTRHMRTPAFFLPNAPVRRIGSIRRARPAATSIADIFVRSLVMAGCCHKHSPRSRRLSTVSSKASKGITRDLGGEGVGRSTRRLPAGSPPGSLGRIGNIGVYRPRTQRMFNSSVAQPQVFYDPDDHRISQTSAHRPSHRKHVDYMRLDYADCLKKDRRPSQRRDAHRDRLLRDAITHDDRKRVPSCDIKHEAEYKQGLPSILDNGNDHKSSAKLLYQHTSEIYRELLGGSWKEAADAVAAFESFSPQLDNTKSSVELSSVRKLEENILDKSKANHYIFTLYRELPSPGVKHLSKRSRGALLRRFAKPRDHRWVDARRYLALVEDMLASGLPISRSLWTSAIYLAGRSSAKVTKDDLVRAIGIWNQMEHIAKISSDDVVFTILFDIAIKAGQYTIADRLIAEMDRRNIQFGRAGKVAKIFYYGLVGDVDGIWQAFDEFVGSGEIVDTAVMNCLMASFLRAGEEESAEQIYQKMLQTRPHTLLASQHLTSELISYRKSAKKLGRVLQLSSSLKARFPTHHRALQEALLAAPDTRTFHILLTHHAHKSGSLDAFNSVLSDMENVYPVPPRGMIYLLLFDGFARHGRHKKGWTAEKLRMVWKAYLRALYESKTRVHGQSFALPPSFIWENPLGGGPTAPLVSTNRPSPLYTPLPSAAIKLQDNLHEFGEHIERQRSVDDGVIDIGCRDTPDLYNDVNIPESHPIQPLPAEEDSLEPLEYRLENGVFLGRRMIKIILRAFGSCCGPEDVMEVWLRMESIWQPDKRKGLDVLAVKEELERQLNRTNRRIEFGTK</sequence>
<protein>
    <recommendedName>
        <fullName evidence="8">Pentacotripeptide-repeat region of PRORP domain-containing protein</fullName>
    </recommendedName>
</protein>
<feature type="compositionally biased region" description="Polar residues" evidence="5">
    <location>
        <begin position="1"/>
        <end position="10"/>
    </location>
</feature>
<dbReference type="PANTHER" id="PTHR47447">
    <property type="entry name" value="OS03G0856100 PROTEIN"/>
    <property type="match status" value="1"/>
</dbReference>
<keyword evidence="2" id="KW-0677">Repeat</keyword>
<dbReference type="GeneID" id="63728271"/>
<dbReference type="RefSeq" id="XP_040669439.1">
    <property type="nucleotide sequence ID" value="XM_040812760.1"/>
</dbReference>
<evidence type="ECO:0000256" key="1">
    <source>
        <dbReference type="ARBA" id="ARBA00006192"/>
    </source>
</evidence>
<gene>
    <name evidence="6" type="ORF">ASPVEDRAFT_43170</name>
</gene>
<dbReference type="AlphaFoldDB" id="A0A1L9PQ72"/>
<reference evidence="7" key="1">
    <citation type="journal article" date="2017" name="Genome Biol.">
        <title>Comparative genomics reveals high biological diversity and specific adaptations in the industrially and medically important fungal genus Aspergillus.</title>
        <authorList>
            <person name="de Vries R.P."/>
            <person name="Riley R."/>
            <person name="Wiebenga A."/>
            <person name="Aguilar-Osorio G."/>
            <person name="Amillis S."/>
            <person name="Uchima C.A."/>
            <person name="Anderluh G."/>
            <person name="Asadollahi M."/>
            <person name="Askin M."/>
            <person name="Barry K."/>
            <person name="Battaglia E."/>
            <person name="Bayram O."/>
            <person name="Benocci T."/>
            <person name="Braus-Stromeyer S.A."/>
            <person name="Caldana C."/>
            <person name="Canovas D."/>
            <person name="Cerqueira G.C."/>
            <person name="Chen F."/>
            <person name="Chen W."/>
            <person name="Choi C."/>
            <person name="Clum A."/>
            <person name="Dos Santos R.A."/>
            <person name="Damasio A.R."/>
            <person name="Diallinas G."/>
            <person name="Emri T."/>
            <person name="Fekete E."/>
            <person name="Flipphi M."/>
            <person name="Freyberg S."/>
            <person name="Gallo A."/>
            <person name="Gournas C."/>
            <person name="Habgood R."/>
            <person name="Hainaut M."/>
            <person name="Harispe M.L."/>
            <person name="Henrissat B."/>
            <person name="Hilden K.S."/>
            <person name="Hope R."/>
            <person name="Hossain A."/>
            <person name="Karabika E."/>
            <person name="Karaffa L."/>
            <person name="Karanyi Z."/>
            <person name="Krasevec N."/>
            <person name="Kuo A."/>
            <person name="Kusch H."/>
            <person name="LaButti K."/>
            <person name="Lagendijk E.L."/>
            <person name="Lapidus A."/>
            <person name="Levasseur A."/>
            <person name="Lindquist E."/>
            <person name="Lipzen A."/>
            <person name="Logrieco A.F."/>
            <person name="MacCabe A."/>
            <person name="Maekelae M.R."/>
            <person name="Malavazi I."/>
            <person name="Melin P."/>
            <person name="Meyer V."/>
            <person name="Mielnichuk N."/>
            <person name="Miskei M."/>
            <person name="Molnar A.P."/>
            <person name="Mule G."/>
            <person name="Ngan C.Y."/>
            <person name="Orejas M."/>
            <person name="Orosz E."/>
            <person name="Ouedraogo J.P."/>
            <person name="Overkamp K.M."/>
            <person name="Park H.-S."/>
            <person name="Perrone G."/>
            <person name="Piumi F."/>
            <person name="Punt P.J."/>
            <person name="Ram A.F."/>
            <person name="Ramon A."/>
            <person name="Rauscher S."/>
            <person name="Record E."/>
            <person name="Riano-Pachon D.M."/>
            <person name="Robert V."/>
            <person name="Roehrig J."/>
            <person name="Ruller R."/>
            <person name="Salamov A."/>
            <person name="Salih N.S."/>
            <person name="Samson R.A."/>
            <person name="Sandor E."/>
            <person name="Sanguinetti M."/>
            <person name="Schuetze T."/>
            <person name="Sepcic K."/>
            <person name="Shelest E."/>
            <person name="Sherlock G."/>
            <person name="Sophianopoulou V."/>
            <person name="Squina F.M."/>
            <person name="Sun H."/>
            <person name="Susca A."/>
            <person name="Todd R.B."/>
            <person name="Tsang A."/>
            <person name="Unkles S.E."/>
            <person name="van de Wiele N."/>
            <person name="van Rossen-Uffink D."/>
            <person name="Oliveira J.V."/>
            <person name="Vesth T.C."/>
            <person name="Visser J."/>
            <person name="Yu J.-H."/>
            <person name="Zhou M."/>
            <person name="Andersen M.R."/>
            <person name="Archer D.B."/>
            <person name="Baker S.E."/>
            <person name="Benoit I."/>
            <person name="Brakhage A.A."/>
            <person name="Braus G.H."/>
            <person name="Fischer R."/>
            <person name="Frisvad J.C."/>
            <person name="Goldman G.H."/>
            <person name="Houbraken J."/>
            <person name="Oakley B."/>
            <person name="Pocsi I."/>
            <person name="Scazzocchio C."/>
            <person name="Seiboth B."/>
            <person name="vanKuyk P.A."/>
            <person name="Wortman J."/>
            <person name="Dyer P.S."/>
            <person name="Grigoriev I.V."/>
        </authorList>
    </citation>
    <scope>NUCLEOTIDE SEQUENCE [LARGE SCALE GENOMIC DNA]</scope>
    <source>
        <strain evidence="7">CBS 583.65</strain>
    </source>
</reference>
<dbReference type="Gene3D" id="1.25.40.10">
    <property type="entry name" value="Tetratricopeptide repeat domain"/>
    <property type="match status" value="1"/>
</dbReference>
<keyword evidence="7" id="KW-1185">Reference proteome</keyword>
<evidence type="ECO:0000256" key="4">
    <source>
        <dbReference type="ARBA" id="ARBA00044511"/>
    </source>
</evidence>
<evidence type="ECO:0008006" key="8">
    <source>
        <dbReference type="Google" id="ProtNLM"/>
    </source>
</evidence>
<dbReference type="PANTHER" id="PTHR47447:SF26">
    <property type="entry name" value="CHLOROPLAST RNA SPLICING4"/>
    <property type="match status" value="1"/>
</dbReference>
<comment type="similarity">
    <text evidence="1">Belongs to the CCM1 family.</text>
</comment>
<evidence type="ECO:0000313" key="6">
    <source>
        <dbReference type="EMBL" id="OJJ03677.1"/>
    </source>
</evidence>
<comment type="function">
    <text evidence="3">Regulates mitochondrial small subunit maturation by controlling 15S rRNA 5'-end processing. Localizes to the 5' precursor of the 15S rRNA in a position that is subsequently occupied by mS47 in the mature yeast mtSSU. Uses structure and sequence-specific RNA recognition, binding to a single-stranded region of the precursor and specifically recognizing bases -6 to -1. The exchange of Ccm1 for mS47 is coupled to the irreversible removal of precursor rRNA that is accompanied by conformational changes of the mitoribosomal proteins uS5m and mS26. These conformational changes signal completion of 5'-end rRNA processing through protection of the mature 5'-end of the 15S rRNA and stabilization of mS47. The removal of the 5' precursor together with the dissociation of Ccm1 may be catalyzed by the 5'-3' exoribonuclease Pet127. Involved in the specific removal of group I introns in mitochondrial encoded transcripts.</text>
</comment>
<evidence type="ECO:0000256" key="2">
    <source>
        <dbReference type="ARBA" id="ARBA00022737"/>
    </source>
</evidence>
<evidence type="ECO:0000256" key="5">
    <source>
        <dbReference type="SAM" id="MobiDB-lite"/>
    </source>
</evidence>
<accession>A0A1L9PQ72</accession>
<organism evidence="6 7">
    <name type="scientific">Aspergillus versicolor CBS 583.65</name>
    <dbReference type="NCBI Taxonomy" id="1036611"/>
    <lineage>
        <taxon>Eukaryota</taxon>
        <taxon>Fungi</taxon>
        <taxon>Dikarya</taxon>
        <taxon>Ascomycota</taxon>
        <taxon>Pezizomycotina</taxon>
        <taxon>Eurotiomycetes</taxon>
        <taxon>Eurotiomycetidae</taxon>
        <taxon>Eurotiales</taxon>
        <taxon>Aspergillaceae</taxon>
        <taxon>Aspergillus</taxon>
        <taxon>Aspergillus subgen. Nidulantes</taxon>
    </lineage>
</organism>
<dbReference type="InterPro" id="IPR002885">
    <property type="entry name" value="PPR_rpt"/>
</dbReference>
<dbReference type="VEuPathDB" id="FungiDB:ASPVEDRAFT_43170"/>
<dbReference type="OrthoDB" id="1908178at2759"/>
<feature type="region of interest" description="Disordered" evidence="5">
    <location>
        <begin position="1"/>
        <end position="20"/>
    </location>
</feature>
<dbReference type="Pfam" id="PF01535">
    <property type="entry name" value="PPR"/>
    <property type="match status" value="1"/>
</dbReference>
<evidence type="ECO:0000313" key="7">
    <source>
        <dbReference type="Proteomes" id="UP000184073"/>
    </source>
</evidence>
<feature type="region of interest" description="Disordered" evidence="5">
    <location>
        <begin position="79"/>
        <end position="125"/>
    </location>
</feature>
<name>A0A1L9PQ72_ASPVE</name>
<dbReference type="Proteomes" id="UP000184073">
    <property type="component" value="Unassembled WGS sequence"/>
</dbReference>